<dbReference type="Pfam" id="PF13302">
    <property type="entry name" value="Acetyltransf_3"/>
    <property type="match status" value="1"/>
</dbReference>
<dbReference type="PROSITE" id="PS51186">
    <property type="entry name" value="GNAT"/>
    <property type="match status" value="1"/>
</dbReference>
<dbReference type="Proteomes" id="UP001597114">
    <property type="component" value="Unassembled WGS sequence"/>
</dbReference>
<evidence type="ECO:0000313" key="2">
    <source>
        <dbReference type="EMBL" id="MFD1521217.1"/>
    </source>
</evidence>
<evidence type="ECO:0000259" key="1">
    <source>
        <dbReference type="PROSITE" id="PS51186"/>
    </source>
</evidence>
<dbReference type="InterPro" id="IPR000182">
    <property type="entry name" value="GNAT_dom"/>
</dbReference>
<comment type="caution">
    <text evidence="2">The sequence shown here is derived from an EMBL/GenBank/DDBJ whole genome shotgun (WGS) entry which is preliminary data.</text>
</comment>
<organism evidence="2 3">
    <name type="scientific">Pseudonocardia yunnanensis</name>
    <dbReference type="NCBI Taxonomy" id="58107"/>
    <lineage>
        <taxon>Bacteria</taxon>
        <taxon>Bacillati</taxon>
        <taxon>Actinomycetota</taxon>
        <taxon>Actinomycetes</taxon>
        <taxon>Pseudonocardiales</taxon>
        <taxon>Pseudonocardiaceae</taxon>
        <taxon>Pseudonocardia</taxon>
    </lineage>
</organism>
<dbReference type="SUPFAM" id="SSF55729">
    <property type="entry name" value="Acyl-CoA N-acyltransferases (Nat)"/>
    <property type="match status" value="1"/>
</dbReference>
<keyword evidence="3" id="KW-1185">Reference proteome</keyword>
<dbReference type="Gene3D" id="3.40.630.30">
    <property type="match status" value="1"/>
</dbReference>
<dbReference type="PANTHER" id="PTHR39173">
    <property type="entry name" value="ACETYLTRANSFERASE"/>
    <property type="match status" value="1"/>
</dbReference>
<proteinExistence type="predicted"/>
<name>A0ABW4F1S3_9PSEU</name>
<protein>
    <submittedName>
        <fullName evidence="2">GNAT family N-acetyltransferase</fullName>
    </submittedName>
</protein>
<feature type="domain" description="N-acetyltransferase" evidence="1">
    <location>
        <begin position="20"/>
        <end position="163"/>
    </location>
</feature>
<dbReference type="EMBL" id="JBHUCO010000031">
    <property type="protein sequence ID" value="MFD1521217.1"/>
    <property type="molecule type" value="Genomic_DNA"/>
</dbReference>
<sequence length="172" mass="18726">MAELVEPTTHLYSAWRAARDDWGAGTHEDGFGLLAADAVETPDGFETWVRRLQGEQDSTYRWIVEGEDLLGAIALRHRLEDGALDVGQVGYGIRPSARRRGLATWALGQILATARAIGLHRVLIVCADDNAASARVIERHGGVLEGVHNTALGPARRYWVALGPPTVLLQSR</sequence>
<dbReference type="RefSeq" id="WP_344722065.1">
    <property type="nucleotide sequence ID" value="NZ_BAAAUS010000008.1"/>
</dbReference>
<dbReference type="InterPro" id="IPR016181">
    <property type="entry name" value="Acyl_CoA_acyltransferase"/>
</dbReference>
<reference evidence="3" key="1">
    <citation type="journal article" date="2019" name="Int. J. Syst. Evol. Microbiol.">
        <title>The Global Catalogue of Microorganisms (GCM) 10K type strain sequencing project: providing services to taxonomists for standard genome sequencing and annotation.</title>
        <authorList>
            <consortium name="The Broad Institute Genomics Platform"/>
            <consortium name="The Broad Institute Genome Sequencing Center for Infectious Disease"/>
            <person name="Wu L."/>
            <person name="Ma J."/>
        </authorList>
    </citation>
    <scope>NUCLEOTIDE SEQUENCE [LARGE SCALE GENOMIC DNA]</scope>
    <source>
        <strain evidence="3">CCM 7043</strain>
    </source>
</reference>
<accession>A0ABW4F1S3</accession>
<evidence type="ECO:0000313" key="3">
    <source>
        <dbReference type="Proteomes" id="UP001597114"/>
    </source>
</evidence>
<gene>
    <name evidence="2" type="ORF">ACFSJD_27205</name>
</gene>
<dbReference type="PANTHER" id="PTHR39173:SF1">
    <property type="entry name" value="ACETYLTRANSFERASE"/>
    <property type="match status" value="1"/>
</dbReference>